<organism evidence="1 2">
    <name type="scientific">Colobus angolensis palliatus</name>
    <name type="common">Peters' Angolan colobus</name>
    <dbReference type="NCBI Taxonomy" id="336983"/>
    <lineage>
        <taxon>Eukaryota</taxon>
        <taxon>Metazoa</taxon>
        <taxon>Chordata</taxon>
        <taxon>Craniata</taxon>
        <taxon>Vertebrata</taxon>
        <taxon>Euteleostomi</taxon>
        <taxon>Mammalia</taxon>
        <taxon>Eutheria</taxon>
        <taxon>Euarchontoglires</taxon>
        <taxon>Primates</taxon>
        <taxon>Haplorrhini</taxon>
        <taxon>Catarrhini</taxon>
        <taxon>Cercopithecidae</taxon>
        <taxon>Colobinae</taxon>
        <taxon>Colobus</taxon>
    </lineage>
</organism>
<protein>
    <submittedName>
        <fullName evidence="1">Uncharacterized protein</fullName>
    </submittedName>
</protein>
<proteinExistence type="predicted"/>
<evidence type="ECO:0000313" key="2">
    <source>
        <dbReference type="Proteomes" id="UP000233080"/>
    </source>
</evidence>
<dbReference type="Ensembl" id="ENSCANT00000023796.1">
    <property type="protein sequence ID" value="ENSCANP00000006311.1"/>
    <property type="gene ID" value="ENSCANG00000021209.1"/>
</dbReference>
<dbReference type="Proteomes" id="UP000233080">
    <property type="component" value="Unassembled WGS sequence"/>
</dbReference>
<dbReference type="AlphaFoldDB" id="A0A2K5HPP6"/>
<reference evidence="1" key="2">
    <citation type="submission" date="2025-09" db="UniProtKB">
        <authorList>
            <consortium name="Ensembl"/>
        </authorList>
    </citation>
    <scope>IDENTIFICATION</scope>
</reference>
<evidence type="ECO:0000313" key="1">
    <source>
        <dbReference type="Ensembl" id="ENSCANP00000006311.1"/>
    </source>
</evidence>
<accession>A0A2K5HPP6</accession>
<sequence>MPALLKPFTVRIFSLTPWDPGSEPLLLFGSIHQNDFFLKTDFPQPEESAQTWQRFYLFNEFKTLHDEREAFWTPTDKKRKILT</sequence>
<name>A0A2K5HPP6_COLAP</name>
<reference evidence="1" key="1">
    <citation type="submission" date="2025-08" db="UniProtKB">
        <authorList>
            <consortium name="Ensembl"/>
        </authorList>
    </citation>
    <scope>IDENTIFICATION</scope>
</reference>
<keyword evidence="2" id="KW-1185">Reference proteome</keyword>